<dbReference type="GO" id="GO:0000976">
    <property type="term" value="F:transcription cis-regulatory region binding"/>
    <property type="evidence" value="ECO:0007669"/>
    <property type="project" value="TreeGrafter"/>
</dbReference>
<dbReference type="PROSITE" id="PS00356">
    <property type="entry name" value="HTH_LACI_1"/>
    <property type="match status" value="1"/>
</dbReference>
<dbReference type="Gene3D" id="1.10.260.40">
    <property type="entry name" value="lambda repressor-like DNA-binding domains"/>
    <property type="match status" value="1"/>
</dbReference>
<dbReference type="EMBL" id="QGGY01000018">
    <property type="protein sequence ID" value="PWJ72430.1"/>
    <property type="molecule type" value="Genomic_DNA"/>
</dbReference>
<dbReference type="InterPro" id="IPR000843">
    <property type="entry name" value="HTH_LacI"/>
</dbReference>
<keyword evidence="1" id="KW-0678">Repressor</keyword>
<dbReference type="RefSeq" id="WP_109748430.1">
    <property type="nucleotide sequence ID" value="NZ_JANKBI010000018.1"/>
</dbReference>
<dbReference type="CDD" id="cd01392">
    <property type="entry name" value="HTH_LacI"/>
    <property type="match status" value="1"/>
</dbReference>
<evidence type="ECO:0000256" key="2">
    <source>
        <dbReference type="ARBA" id="ARBA00023015"/>
    </source>
</evidence>
<dbReference type="AlphaFoldDB" id="A0AB73SYE8"/>
<dbReference type="Pfam" id="PF00356">
    <property type="entry name" value="LacI"/>
    <property type="match status" value="1"/>
</dbReference>
<proteinExistence type="predicted"/>
<gene>
    <name evidence="7" type="ORF">C7383_11840</name>
</gene>
<dbReference type="Pfam" id="PF13377">
    <property type="entry name" value="Peripla_BP_3"/>
    <property type="match status" value="1"/>
</dbReference>
<evidence type="ECO:0000256" key="3">
    <source>
        <dbReference type="ARBA" id="ARBA00023125"/>
    </source>
</evidence>
<keyword evidence="2" id="KW-0805">Transcription regulation</keyword>
<dbReference type="InterPro" id="IPR010982">
    <property type="entry name" value="Lambda_DNA-bd_dom_sf"/>
</dbReference>
<dbReference type="CDD" id="cd06291">
    <property type="entry name" value="PBP1_Qymf-like"/>
    <property type="match status" value="1"/>
</dbReference>
<accession>A0AB73SYE8</accession>
<dbReference type="PRINTS" id="PR00036">
    <property type="entry name" value="HTHLACI"/>
</dbReference>
<sequence>MATLKDVAQKAGVTVTTVSRMLNNRVNISEKTRKKIMDAMKELDYQPNELAQSLTKKRSNFIGLIVPSAKNFFFSQVIEYTEQAVVANGYKLLLCVSNLQLEKELEYFGMLKANKVAGVIIASHTQNLRDYLSFDAPVVTIDRIISPDIPSICSDNYHGGELAAEHLLGCGCTSLVYLSGSAGLDMDANKRFLGFRDTCEKAGMESPLFIDASEESFISMHYEAMIEELFYDHPGIDGVFTSNDIMAAQLVQYLSAQGKRVPEDVKVIGYDDTDLAALCTPPLTTIHQPVKEICSAAVDYITDALNAADTAKASRSAHGPASGGRTMLPQSVMFPVSLIKRGTA</sequence>
<dbReference type="Proteomes" id="UP000245412">
    <property type="component" value="Unassembled WGS sequence"/>
</dbReference>
<evidence type="ECO:0000313" key="7">
    <source>
        <dbReference type="EMBL" id="PWJ72430.1"/>
    </source>
</evidence>
<evidence type="ECO:0000256" key="4">
    <source>
        <dbReference type="ARBA" id="ARBA00023163"/>
    </source>
</evidence>
<dbReference type="InterPro" id="IPR028082">
    <property type="entry name" value="Peripla_BP_I"/>
</dbReference>
<dbReference type="InterPro" id="IPR046335">
    <property type="entry name" value="LacI/GalR-like_sensor"/>
</dbReference>
<dbReference type="SMART" id="SM00354">
    <property type="entry name" value="HTH_LACI"/>
    <property type="match status" value="1"/>
</dbReference>
<dbReference type="PROSITE" id="PS50943">
    <property type="entry name" value="HTH_CROC1"/>
    <property type="match status" value="1"/>
</dbReference>
<evidence type="ECO:0000256" key="1">
    <source>
        <dbReference type="ARBA" id="ARBA00022491"/>
    </source>
</evidence>
<keyword evidence="8" id="KW-1185">Reference proteome</keyword>
<dbReference type="SUPFAM" id="SSF47413">
    <property type="entry name" value="lambda repressor-like DNA-binding domains"/>
    <property type="match status" value="1"/>
</dbReference>
<feature type="domain" description="HTH cro/C1-type" evidence="6">
    <location>
        <begin position="3"/>
        <end position="46"/>
    </location>
</feature>
<keyword evidence="3" id="KW-0238">DNA-binding</keyword>
<name>A0AB73SYE8_9FIRM</name>
<feature type="domain" description="HTH lacI-type" evidence="5">
    <location>
        <begin position="2"/>
        <end position="56"/>
    </location>
</feature>
<evidence type="ECO:0000259" key="5">
    <source>
        <dbReference type="PROSITE" id="PS50932"/>
    </source>
</evidence>
<dbReference type="GO" id="GO:0003700">
    <property type="term" value="F:DNA-binding transcription factor activity"/>
    <property type="evidence" value="ECO:0007669"/>
    <property type="project" value="TreeGrafter"/>
</dbReference>
<organism evidence="7 8">
    <name type="scientific">Murimonas intestini</name>
    <dbReference type="NCBI Taxonomy" id="1337051"/>
    <lineage>
        <taxon>Bacteria</taxon>
        <taxon>Bacillati</taxon>
        <taxon>Bacillota</taxon>
        <taxon>Clostridia</taxon>
        <taxon>Lachnospirales</taxon>
        <taxon>Lachnospiraceae</taxon>
        <taxon>Murimonas</taxon>
    </lineage>
</organism>
<keyword evidence="4" id="KW-0804">Transcription</keyword>
<comment type="caution">
    <text evidence="7">The sequence shown here is derived from an EMBL/GenBank/DDBJ whole genome shotgun (WGS) entry which is preliminary data.</text>
</comment>
<dbReference type="Gene3D" id="3.40.50.2300">
    <property type="match status" value="2"/>
</dbReference>
<dbReference type="PANTHER" id="PTHR30146">
    <property type="entry name" value="LACI-RELATED TRANSCRIPTIONAL REPRESSOR"/>
    <property type="match status" value="1"/>
</dbReference>
<protein>
    <submittedName>
        <fullName evidence="7">LacI family transcriptional regulator</fullName>
    </submittedName>
</protein>
<dbReference type="InterPro" id="IPR001387">
    <property type="entry name" value="Cro/C1-type_HTH"/>
</dbReference>
<dbReference type="SUPFAM" id="SSF53822">
    <property type="entry name" value="Periplasmic binding protein-like I"/>
    <property type="match status" value="1"/>
</dbReference>
<dbReference type="PANTHER" id="PTHR30146:SF95">
    <property type="entry name" value="RIBOSE OPERON REPRESSOR"/>
    <property type="match status" value="1"/>
</dbReference>
<reference evidence="7 8" key="1">
    <citation type="submission" date="2018-05" db="EMBL/GenBank/DDBJ databases">
        <authorList>
            <person name="Goeker M."/>
            <person name="Huntemann M."/>
            <person name="Clum A."/>
            <person name="Pillay M."/>
            <person name="Palaniappan K."/>
            <person name="Varghese N."/>
            <person name="Mikhailova N."/>
            <person name="Stamatis D."/>
            <person name="Reddy T."/>
            <person name="Daum C."/>
            <person name="Shapiro N."/>
            <person name="Ivanova N."/>
            <person name="Kyrpides N."/>
            <person name="Woyke T."/>
        </authorList>
    </citation>
    <scope>NUCLEOTIDE SEQUENCE [LARGE SCALE GENOMIC DNA]</scope>
    <source>
        <strain evidence="7 8">DSM 26524</strain>
    </source>
</reference>
<evidence type="ECO:0000259" key="6">
    <source>
        <dbReference type="PROSITE" id="PS50943"/>
    </source>
</evidence>
<dbReference type="PROSITE" id="PS50932">
    <property type="entry name" value="HTH_LACI_2"/>
    <property type="match status" value="1"/>
</dbReference>
<evidence type="ECO:0000313" key="8">
    <source>
        <dbReference type="Proteomes" id="UP000245412"/>
    </source>
</evidence>